<accession>A0A561VGH3</accession>
<dbReference type="PANTHER" id="PTHR35149:SF2">
    <property type="entry name" value="DUF262 DOMAIN-CONTAINING PROTEIN"/>
    <property type="match status" value="1"/>
</dbReference>
<evidence type="ECO:0000259" key="1">
    <source>
        <dbReference type="Pfam" id="PF03235"/>
    </source>
</evidence>
<dbReference type="PANTHER" id="PTHR35149">
    <property type="entry name" value="SLL5132 PROTEIN"/>
    <property type="match status" value="1"/>
</dbReference>
<comment type="caution">
    <text evidence="2">The sequence shown here is derived from an EMBL/GenBank/DDBJ whole genome shotgun (WGS) entry which is preliminary data.</text>
</comment>
<gene>
    <name evidence="2" type="ORF">FHX34_107222</name>
</gene>
<dbReference type="InterPro" id="IPR004919">
    <property type="entry name" value="GmrSD_N"/>
</dbReference>
<dbReference type="CDD" id="cd16387">
    <property type="entry name" value="ParB_N_Srx"/>
    <property type="match status" value="1"/>
</dbReference>
<dbReference type="Proteomes" id="UP000320239">
    <property type="component" value="Unassembled WGS sequence"/>
</dbReference>
<evidence type="ECO:0000313" key="3">
    <source>
        <dbReference type="Proteomes" id="UP000320239"/>
    </source>
</evidence>
<keyword evidence="3" id="KW-1185">Reference proteome</keyword>
<protein>
    <submittedName>
        <fullName evidence="2">Uncharacterized protein DUF1524</fullName>
    </submittedName>
</protein>
<reference evidence="2 3" key="1">
    <citation type="submission" date="2019-06" db="EMBL/GenBank/DDBJ databases">
        <title>Sequencing the genomes of 1000 actinobacteria strains.</title>
        <authorList>
            <person name="Klenk H.-P."/>
        </authorList>
    </citation>
    <scope>NUCLEOTIDE SEQUENCE [LARGE SCALE GENOMIC DNA]</scope>
    <source>
        <strain evidence="2 3">DSM 43866</strain>
    </source>
</reference>
<dbReference type="AlphaFoldDB" id="A0A561VGH3"/>
<evidence type="ECO:0000313" key="2">
    <source>
        <dbReference type="EMBL" id="TWG10726.1"/>
    </source>
</evidence>
<organism evidence="2 3">
    <name type="scientific">Actinoplanes teichomyceticus</name>
    <dbReference type="NCBI Taxonomy" id="1867"/>
    <lineage>
        <taxon>Bacteria</taxon>
        <taxon>Bacillati</taxon>
        <taxon>Actinomycetota</taxon>
        <taxon>Actinomycetes</taxon>
        <taxon>Micromonosporales</taxon>
        <taxon>Micromonosporaceae</taxon>
        <taxon>Actinoplanes</taxon>
    </lineage>
</organism>
<proteinExistence type="predicted"/>
<feature type="domain" description="GmrSD restriction endonucleases N-terminal" evidence="1">
    <location>
        <begin position="21"/>
        <end position="203"/>
    </location>
</feature>
<name>A0A561VGH3_ACTTI</name>
<dbReference type="EMBL" id="VIWY01000007">
    <property type="protein sequence ID" value="TWG10726.1"/>
    <property type="molecule type" value="Genomic_DNA"/>
</dbReference>
<sequence length="571" mass="65565">MGVPDPIFEEATLHRRFVGDIDGHFFVPGYQRGYRWGEHEVGRLLDDIQNSDGKPYYLQPIVVKKLTNGKWELVDGQQRLTTLFLILEYIRRNALPAANPRYSLEYETRPESHVYLSELNADDHTRNIDFFHIYQAYECIRGWFERQPNQLQAAIDLYTAMSKFVQVIWYEAPPHMDSKELFRRLNVGRIPLTDAELIKALLLARIRDTAGQTDRAHEVAAQWDVIERDLRAPEVWAFVTKKAREEATHIRLILDTLADAIAKPPARGPRPLFHTFETLRPRIEQSAHAVWNDIQDMHSMLLGWYEDRDLYHRIGFLVAVGEPFEAVVDLARDQARSALDVALTDRIRARLSRSADQVKELTYPAEKCTEVLLLMNVESIRRRTRSSERYSFQAHASGTWSLEHIHAQNAEPLRRAEQWTAWLRLHREALTAVPADDEAERDSLLADIAAALATSPLPEDKFRELEDRIVRRLSADGNTGDEVHSIANLALLASGDNSALSNSVFEVKRQAIIERDKAGTYIPACTRDAFLKYYTDAPAQQLHFWGAKDREGYLAEMLRLLTPYLTDSDTV</sequence>
<dbReference type="Pfam" id="PF03235">
    <property type="entry name" value="GmrSD_N"/>
    <property type="match status" value="1"/>
</dbReference>